<evidence type="ECO:0000313" key="2">
    <source>
        <dbReference type="EMBL" id="OPH36519.1"/>
    </source>
</evidence>
<organism evidence="2 3">
    <name type="scientific">Moraxella lacunata</name>
    <dbReference type="NCBI Taxonomy" id="477"/>
    <lineage>
        <taxon>Bacteria</taxon>
        <taxon>Pseudomonadati</taxon>
        <taxon>Pseudomonadota</taxon>
        <taxon>Gammaproteobacteria</taxon>
        <taxon>Moraxellales</taxon>
        <taxon>Moraxellaceae</taxon>
        <taxon>Moraxella</taxon>
    </lineage>
</organism>
<evidence type="ECO:0000313" key="3">
    <source>
        <dbReference type="Proteomes" id="UP000191025"/>
    </source>
</evidence>
<gene>
    <name evidence="2" type="ORF">B5J94_07245</name>
</gene>
<dbReference type="Proteomes" id="UP000191025">
    <property type="component" value="Unassembled WGS sequence"/>
</dbReference>
<keyword evidence="1" id="KW-0472">Membrane</keyword>
<dbReference type="EMBL" id="MXAN01000049">
    <property type="protein sequence ID" value="OPH36519.1"/>
    <property type="molecule type" value="Genomic_DNA"/>
</dbReference>
<reference evidence="3" key="1">
    <citation type="submission" date="2017-03" db="EMBL/GenBank/DDBJ databases">
        <title>Draft genome sequence of Moraxella equi CCUG 4950T type strain.</title>
        <authorList>
            <person name="Salva-Serra F."/>
            <person name="Engstrom-Jakobsson H."/>
            <person name="Thorell K."/>
            <person name="Jaen-Luchoro D."/>
            <person name="Gonzales-Siles L."/>
            <person name="Karlsson R."/>
            <person name="Yazdan S."/>
            <person name="Boulund F."/>
            <person name="Johnning A."/>
            <person name="Engstrand L."/>
            <person name="Kristiansson E."/>
            <person name="Moore E."/>
        </authorList>
    </citation>
    <scope>NUCLEOTIDE SEQUENCE [LARGE SCALE GENOMIC DNA]</scope>
    <source>
        <strain evidence="3">CCUG 4441</strain>
    </source>
</reference>
<proteinExistence type="predicted"/>
<feature type="transmembrane region" description="Helical" evidence="1">
    <location>
        <begin position="68"/>
        <end position="85"/>
    </location>
</feature>
<keyword evidence="1" id="KW-0812">Transmembrane</keyword>
<keyword evidence="1" id="KW-1133">Transmembrane helix</keyword>
<dbReference type="AlphaFoldDB" id="A0A1V4GV19"/>
<protein>
    <submittedName>
        <fullName evidence="2">Uncharacterized protein</fullName>
    </submittedName>
</protein>
<sequence length="100" mass="11766">MSNLLIVNAFVCVVGFLMGVYTFIKHLKAFSTAKTPVVDAWLMSIGMLAWSIMLYASFDDPIITRLEVFSRFLFLVYWVGDILKVQKHYIKIRRRFRRKI</sequence>
<accession>A0A1V4GV19</accession>
<comment type="caution">
    <text evidence="2">The sequence shown here is derived from an EMBL/GenBank/DDBJ whole genome shotgun (WGS) entry which is preliminary data.</text>
</comment>
<dbReference type="RefSeq" id="WP_062498541.1">
    <property type="nucleotide sequence ID" value="NZ_MXAN01000049.1"/>
</dbReference>
<feature type="transmembrane region" description="Helical" evidence="1">
    <location>
        <begin position="6"/>
        <end position="24"/>
    </location>
</feature>
<name>A0A1V4GV19_MORLA</name>
<evidence type="ECO:0000256" key="1">
    <source>
        <dbReference type="SAM" id="Phobius"/>
    </source>
</evidence>
<feature type="transmembrane region" description="Helical" evidence="1">
    <location>
        <begin position="36"/>
        <end position="56"/>
    </location>
</feature>